<organism evidence="1 2">
    <name type="scientific">Tumebacillus flagellatus</name>
    <dbReference type="NCBI Taxonomy" id="1157490"/>
    <lineage>
        <taxon>Bacteria</taxon>
        <taxon>Bacillati</taxon>
        <taxon>Bacillota</taxon>
        <taxon>Bacilli</taxon>
        <taxon>Bacillales</taxon>
        <taxon>Alicyclobacillaceae</taxon>
        <taxon>Tumebacillus</taxon>
    </lineage>
</organism>
<dbReference type="EMBL" id="JMIR01000049">
    <property type="protein sequence ID" value="KEO81027.1"/>
    <property type="molecule type" value="Genomic_DNA"/>
</dbReference>
<dbReference type="RefSeq" id="WP_038094299.1">
    <property type="nucleotide sequence ID" value="NZ_JMIR01000049.1"/>
</dbReference>
<name>A0A074M4U5_9BACL</name>
<evidence type="ECO:0000313" key="2">
    <source>
        <dbReference type="Proteomes" id="UP000027931"/>
    </source>
</evidence>
<dbReference type="STRING" id="1157490.EL26_22880"/>
<gene>
    <name evidence="1" type="ORF">EL26_22880</name>
</gene>
<dbReference type="AlphaFoldDB" id="A0A074M4U5"/>
<sequence length="240" mass="24066">MPTTTANYGLVKPGQNENYDVDVQNGNMDKIDAELRANQQATAAAQATADAAIPASQKGQALGVPTLDGNRLIPAAFFRTASSETLGAVKIGSGFQFASDGTIAVTPGTVGAVATSLLGQASGVATLGADGKLTTGQIPSAATMGVLPIGTGNTSVRIDPAFELSSDTRSVTPTYGANGMISDLTVSDPATNAIVAAKTIGYGSNGLISKVTTTAGGHTKTVTINYGTNGLFSSVTKTYT</sequence>
<dbReference type="Proteomes" id="UP000027931">
    <property type="component" value="Unassembled WGS sequence"/>
</dbReference>
<keyword evidence="2" id="KW-1185">Reference proteome</keyword>
<dbReference type="OrthoDB" id="1624444at2"/>
<reference evidence="1 2" key="1">
    <citation type="journal article" date="2013" name="Int. J. Syst. Evol. Microbiol.">
        <title>Tumebacillus flagellatus sp. nov., an alpha-amylase/pullulanase-producing bacterium isolated from cassava wastewater.</title>
        <authorList>
            <person name="Wang Q."/>
            <person name="Xie N."/>
            <person name="Qin Y."/>
            <person name="Shen N."/>
            <person name="Zhu J."/>
            <person name="Mi H."/>
            <person name="Huang R."/>
        </authorList>
    </citation>
    <scope>NUCLEOTIDE SEQUENCE [LARGE SCALE GENOMIC DNA]</scope>
    <source>
        <strain evidence="1 2">GST4</strain>
    </source>
</reference>
<evidence type="ECO:0000313" key="1">
    <source>
        <dbReference type="EMBL" id="KEO81027.1"/>
    </source>
</evidence>
<accession>A0A074M4U5</accession>
<proteinExistence type="predicted"/>
<comment type="caution">
    <text evidence="1">The sequence shown here is derived from an EMBL/GenBank/DDBJ whole genome shotgun (WGS) entry which is preliminary data.</text>
</comment>
<protein>
    <submittedName>
        <fullName evidence="1">Uncharacterized protein</fullName>
    </submittedName>
</protein>